<reference evidence="1 2" key="1">
    <citation type="submission" date="2024-09" db="EMBL/GenBank/DDBJ databases">
        <authorList>
            <person name="Sun Q."/>
            <person name="Mori K."/>
        </authorList>
    </citation>
    <scope>NUCLEOTIDE SEQUENCE [LARGE SCALE GENOMIC DNA]</scope>
    <source>
        <strain evidence="1 2">TBRC 7907</strain>
    </source>
</reference>
<dbReference type="Proteomes" id="UP001589693">
    <property type="component" value="Unassembled WGS sequence"/>
</dbReference>
<name>A0ABV5ZX98_9PSEU</name>
<evidence type="ECO:0000313" key="1">
    <source>
        <dbReference type="EMBL" id="MFB9905513.1"/>
    </source>
</evidence>
<gene>
    <name evidence="1" type="ORF">ACFFQA_16380</name>
</gene>
<dbReference type="EMBL" id="JBHLZU010000014">
    <property type="protein sequence ID" value="MFB9905513.1"/>
    <property type="molecule type" value="Genomic_DNA"/>
</dbReference>
<proteinExistence type="predicted"/>
<dbReference type="RefSeq" id="WP_377852819.1">
    <property type="nucleotide sequence ID" value="NZ_JBHLZU010000014.1"/>
</dbReference>
<protein>
    <submittedName>
        <fullName evidence="1">Uncharacterized protein</fullName>
    </submittedName>
</protein>
<comment type="caution">
    <text evidence="1">The sequence shown here is derived from an EMBL/GenBank/DDBJ whole genome shotgun (WGS) entry which is preliminary data.</text>
</comment>
<keyword evidence="2" id="KW-1185">Reference proteome</keyword>
<accession>A0ABV5ZX98</accession>
<organism evidence="1 2">
    <name type="scientific">Allokutzneria oryzae</name>
    <dbReference type="NCBI Taxonomy" id="1378989"/>
    <lineage>
        <taxon>Bacteria</taxon>
        <taxon>Bacillati</taxon>
        <taxon>Actinomycetota</taxon>
        <taxon>Actinomycetes</taxon>
        <taxon>Pseudonocardiales</taxon>
        <taxon>Pseudonocardiaceae</taxon>
        <taxon>Allokutzneria</taxon>
    </lineage>
</organism>
<evidence type="ECO:0000313" key="2">
    <source>
        <dbReference type="Proteomes" id="UP001589693"/>
    </source>
</evidence>
<sequence>MTMAVSQGRAGTTWYPVQSDTYNLSLNSADELLCFQAEVIIEAQWVGAESPPPAMFSMAQAHVAHRADEMSRRRTLTQFERLQGELNAALFSWMPVPGAPVRARGHCVSIQPDEEMLAVVEARERENGRRAALSWQVEQRLRAEEHARSLILDPLRATASWFIDNQDSPEQAVVIAQHFQELRDILSPERQPESPGTLVDEVLTTADDVVRERLVFLLGNAFSSYGREDLRARLTSLLGG</sequence>